<dbReference type="NCBIfam" id="TIGR01569">
    <property type="entry name" value="A_tha_TIGR01569"/>
    <property type="match status" value="1"/>
</dbReference>
<keyword evidence="4 8" id="KW-1003">Cell membrane</keyword>
<dbReference type="InterPro" id="IPR006702">
    <property type="entry name" value="CASP_dom"/>
</dbReference>
<feature type="domain" description="Casparian strip membrane protein" evidence="9">
    <location>
        <begin position="21"/>
        <end position="162"/>
    </location>
</feature>
<dbReference type="InterPro" id="IPR044173">
    <property type="entry name" value="CASPL"/>
</dbReference>
<evidence type="ECO:0000313" key="11">
    <source>
        <dbReference type="Proteomes" id="UP001279734"/>
    </source>
</evidence>
<evidence type="ECO:0000256" key="6">
    <source>
        <dbReference type="ARBA" id="ARBA00022989"/>
    </source>
</evidence>
<comment type="caution">
    <text evidence="10">The sequence shown here is derived from an EMBL/GenBank/DDBJ whole genome shotgun (WGS) entry which is preliminary data.</text>
</comment>
<dbReference type="Pfam" id="PF04535">
    <property type="entry name" value="CASP_dom"/>
    <property type="match status" value="1"/>
</dbReference>
<evidence type="ECO:0000256" key="7">
    <source>
        <dbReference type="ARBA" id="ARBA00023136"/>
    </source>
</evidence>
<feature type="transmembrane region" description="Helical" evidence="8">
    <location>
        <begin position="65"/>
        <end position="91"/>
    </location>
</feature>
<evidence type="ECO:0000256" key="3">
    <source>
        <dbReference type="ARBA" id="ARBA00011489"/>
    </source>
</evidence>
<keyword evidence="5 8" id="KW-0812">Transmembrane</keyword>
<evidence type="ECO:0000256" key="8">
    <source>
        <dbReference type="RuleBase" id="RU361233"/>
    </source>
</evidence>
<keyword evidence="6 8" id="KW-1133">Transmembrane helix</keyword>
<organism evidence="10 11">
    <name type="scientific">Nepenthes gracilis</name>
    <name type="common">Slender pitcher plant</name>
    <dbReference type="NCBI Taxonomy" id="150966"/>
    <lineage>
        <taxon>Eukaryota</taxon>
        <taxon>Viridiplantae</taxon>
        <taxon>Streptophyta</taxon>
        <taxon>Embryophyta</taxon>
        <taxon>Tracheophyta</taxon>
        <taxon>Spermatophyta</taxon>
        <taxon>Magnoliopsida</taxon>
        <taxon>eudicotyledons</taxon>
        <taxon>Gunneridae</taxon>
        <taxon>Pentapetalae</taxon>
        <taxon>Caryophyllales</taxon>
        <taxon>Nepenthaceae</taxon>
        <taxon>Nepenthes</taxon>
    </lineage>
</organism>
<dbReference type="GO" id="GO:0005886">
    <property type="term" value="C:plasma membrane"/>
    <property type="evidence" value="ECO:0007669"/>
    <property type="project" value="UniProtKB-SubCell"/>
</dbReference>
<reference evidence="10" key="1">
    <citation type="submission" date="2023-05" db="EMBL/GenBank/DDBJ databases">
        <title>Nepenthes gracilis genome sequencing.</title>
        <authorList>
            <person name="Fukushima K."/>
        </authorList>
    </citation>
    <scope>NUCLEOTIDE SEQUENCE</scope>
    <source>
        <strain evidence="10">SING2019-196</strain>
    </source>
</reference>
<comment type="similarity">
    <text evidence="2 8">Belongs to the Casparian strip membrane proteins (CASP) family.</text>
</comment>
<dbReference type="PANTHER" id="PTHR36488">
    <property type="entry name" value="CASP-LIKE PROTEIN 1U1"/>
    <property type="match status" value="1"/>
</dbReference>
<accession>A0AAD3Y8L5</accession>
<evidence type="ECO:0000256" key="2">
    <source>
        <dbReference type="ARBA" id="ARBA00007651"/>
    </source>
</evidence>
<feature type="transmembrane region" description="Helical" evidence="8">
    <location>
        <begin position="103"/>
        <end position="126"/>
    </location>
</feature>
<feature type="transmembrane region" description="Helical" evidence="8">
    <location>
        <begin position="155"/>
        <end position="177"/>
    </location>
</feature>
<gene>
    <name evidence="10" type="ORF">Nepgr_033357</name>
</gene>
<evidence type="ECO:0000313" key="10">
    <source>
        <dbReference type="EMBL" id="GMH31514.1"/>
    </source>
</evidence>
<sequence length="185" mass="20146">MERSEGKSDQNPRKKQPKISHKAQIFLRISALLSSAISACLMLTAHEEALIYGLSMSAKFSYSPAFKFAAYVNVVASAFSLLSLGVAFVIIRRGNPINYYFVFLHDLVIMSLVLGGSAAATAIGYVGKYGNSHAGWLPICDHFTSFCNKVSASVILSYISVTFFLLLAVISAANSTYDRNVDEQI</sequence>
<protein>
    <recommendedName>
        <fullName evidence="8">CASP-like protein</fullName>
    </recommendedName>
</protein>
<evidence type="ECO:0000256" key="4">
    <source>
        <dbReference type="ARBA" id="ARBA00022475"/>
    </source>
</evidence>
<dbReference type="InterPro" id="IPR006459">
    <property type="entry name" value="CASP/CASPL"/>
</dbReference>
<keyword evidence="11" id="KW-1185">Reference proteome</keyword>
<dbReference type="PANTHER" id="PTHR36488:SF8">
    <property type="entry name" value="CASP-LIKE PROTEIN 1U1"/>
    <property type="match status" value="1"/>
</dbReference>
<dbReference type="Proteomes" id="UP001279734">
    <property type="component" value="Unassembled WGS sequence"/>
</dbReference>
<evidence type="ECO:0000256" key="5">
    <source>
        <dbReference type="ARBA" id="ARBA00022692"/>
    </source>
</evidence>
<comment type="subunit">
    <text evidence="3 8">Homodimer and heterodimers.</text>
</comment>
<name>A0AAD3Y8L5_NEPGR</name>
<evidence type="ECO:0000259" key="9">
    <source>
        <dbReference type="Pfam" id="PF04535"/>
    </source>
</evidence>
<feature type="transmembrane region" description="Helical" evidence="8">
    <location>
        <begin position="25"/>
        <end position="45"/>
    </location>
</feature>
<dbReference type="AlphaFoldDB" id="A0AAD3Y8L5"/>
<evidence type="ECO:0000256" key="1">
    <source>
        <dbReference type="ARBA" id="ARBA00004651"/>
    </source>
</evidence>
<comment type="subcellular location">
    <subcellularLocation>
        <location evidence="1 8">Cell membrane</location>
        <topology evidence="1 8">Multi-pass membrane protein</topology>
    </subcellularLocation>
</comment>
<proteinExistence type="inferred from homology"/>
<keyword evidence="7 8" id="KW-0472">Membrane</keyword>
<dbReference type="EMBL" id="BSYO01000040">
    <property type="protein sequence ID" value="GMH31514.1"/>
    <property type="molecule type" value="Genomic_DNA"/>
</dbReference>